<dbReference type="EMBL" id="JACXVP010000011">
    <property type="protein sequence ID" value="KAG5575614.1"/>
    <property type="molecule type" value="Genomic_DNA"/>
</dbReference>
<name>A0A9J5WL51_SOLCO</name>
<reference evidence="1 2" key="1">
    <citation type="submission" date="2020-09" db="EMBL/GenBank/DDBJ databases">
        <title>De no assembly of potato wild relative species, Solanum commersonii.</title>
        <authorList>
            <person name="Cho K."/>
        </authorList>
    </citation>
    <scope>NUCLEOTIDE SEQUENCE [LARGE SCALE GENOMIC DNA]</scope>
    <source>
        <strain evidence="1">LZ3.2</strain>
        <tissue evidence="1">Leaf</tissue>
    </source>
</reference>
<gene>
    <name evidence="1" type="ORF">H5410_055748</name>
</gene>
<sequence>MLQQTKSYVSTDAPCVAIYESNVTIDEAYVATDDSFIVTYASNIAPYHPYVATFDHVVDR</sequence>
<dbReference type="Proteomes" id="UP000824120">
    <property type="component" value="Chromosome 11"/>
</dbReference>
<dbReference type="AlphaFoldDB" id="A0A9J5WL51"/>
<protein>
    <submittedName>
        <fullName evidence="1">Uncharacterized protein</fullName>
    </submittedName>
</protein>
<accession>A0A9J5WL51</accession>
<comment type="caution">
    <text evidence="1">The sequence shown here is derived from an EMBL/GenBank/DDBJ whole genome shotgun (WGS) entry which is preliminary data.</text>
</comment>
<organism evidence="1 2">
    <name type="scientific">Solanum commersonii</name>
    <name type="common">Commerson's wild potato</name>
    <name type="synonym">Commerson's nightshade</name>
    <dbReference type="NCBI Taxonomy" id="4109"/>
    <lineage>
        <taxon>Eukaryota</taxon>
        <taxon>Viridiplantae</taxon>
        <taxon>Streptophyta</taxon>
        <taxon>Embryophyta</taxon>
        <taxon>Tracheophyta</taxon>
        <taxon>Spermatophyta</taxon>
        <taxon>Magnoliopsida</taxon>
        <taxon>eudicotyledons</taxon>
        <taxon>Gunneridae</taxon>
        <taxon>Pentapetalae</taxon>
        <taxon>asterids</taxon>
        <taxon>lamiids</taxon>
        <taxon>Solanales</taxon>
        <taxon>Solanaceae</taxon>
        <taxon>Solanoideae</taxon>
        <taxon>Solaneae</taxon>
        <taxon>Solanum</taxon>
    </lineage>
</organism>
<keyword evidence="2" id="KW-1185">Reference proteome</keyword>
<evidence type="ECO:0000313" key="1">
    <source>
        <dbReference type="EMBL" id="KAG5575614.1"/>
    </source>
</evidence>
<proteinExistence type="predicted"/>
<evidence type="ECO:0000313" key="2">
    <source>
        <dbReference type="Proteomes" id="UP000824120"/>
    </source>
</evidence>